<accession>A0A923E548</accession>
<dbReference type="PROSITE" id="PS50893">
    <property type="entry name" value="ABC_TRANSPORTER_2"/>
    <property type="match status" value="2"/>
</dbReference>
<keyword evidence="3 10" id="KW-0762">Sugar transport</keyword>
<dbReference type="GO" id="GO:0016887">
    <property type="term" value="F:ATP hydrolysis activity"/>
    <property type="evidence" value="ECO:0007669"/>
    <property type="project" value="InterPro"/>
</dbReference>
<evidence type="ECO:0000256" key="3">
    <source>
        <dbReference type="ARBA" id="ARBA00022597"/>
    </source>
</evidence>
<keyword evidence="11" id="KW-1185">Reference proteome</keyword>
<keyword evidence="8" id="KW-0472">Membrane</keyword>
<dbReference type="PANTHER" id="PTHR43790:SF3">
    <property type="entry name" value="D-ALLOSE IMPORT ATP-BINDING PROTEIN ALSA-RELATED"/>
    <property type="match status" value="1"/>
</dbReference>
<dbReference type="InterPro" id="IPR027417">
    <property type="entry name" value="P-loop_NTPase"/>
</dbReference>
<evidence type="ECO:0000256" key="1">
    <source>
        <dbReference type="ARBA" id="ARBA00022448"/>
    </source>
</evidence>
<name>A0A923E548_9ACTO</name>
<dbReference type="InterPro" id="IPR017871">
    <property type="entry name" value="ABC_transporter-like_CS"/>
</dbReference>
<keyword evidence="4" id="KW-0677">Repeat</keyword>
<reference evidence="10" key="1">
    <citation type="submission" date="2020-08" db="EMBL/GenBank/DDBJ databases">
        <title>Sequencing the genomes of 1000 actinobacteria strains.</title>
        <authorList>
            <person name="Klenk H.-P."/>
        </authorList>
    </citation>
    <scope>NUCLEOTIDE SEQUENCE</scope>
    <source>
        <strain evidence="10">DSM 10695</strain>
    </source>
</reference>
<dbReference type="CDD" id="cd03216">
    <property type="entry name" value="ABC_Carb_Monos_I"/>
    <property type="match status" value="1"/>
</dbReference>
<keyword evidence="2" id="KW-1003">Cell membrane</keyword>
<dbReference type="EMBL" id="JACHMK010000001">
    <property type="protein sequence ID" value="MBB6335058.1"/>
    <property type="molecule type" value="Genomic_DNA"/>
</dbReference>
<keyword evidence="7" id="KW-1278">Translocase</keyword>
<dbReference type="RefSeq" id="WP_184453208.1">
    <property type="nucleotide sequence ID" value="NZ_JACHMK010000001.1"/>
</dbReference>
<sequence>MDNSEILRVEELHQKYPGVHAVKGVTLTIQEGMVLGLVGENGAGKSTLIKMLGGIERPYSGRIVVRDAEVQFGSSSDSQAAGIAVVSQEFMLVPDLSIADNIFLGHELTQGPFVKSATTLKEARELLKQLGLELDPNRLVSTLTVGDQQLVEIARALSYDFSVIIMDEPSAALNDAEIANLHVIVRRLAKAGKAVIYVSHHLDEIFEICSNVAVMRDGALVAEVRPSDISQDELIEAMLGRKPEKFSREAKLDSGAVFALQVQDVLLPGNANRHNFKLRNGEILGLAGLVGSGRSEMTRALFGAIPIIAGSVIVGGKNVRIRDSRSAIRNGIFMLSEDRKAEGIFPHLSVLENALVSKDRKNLKSVGRYLPIGAMESGAFGKLRESMRIRVANSRQLIASLSGGNQQKVLLGRALLSGCPILILNEPTRGVDVGAKVEIYQLIKELADRGVSVIISSSDAPELAAICDRCLVYFSGKIISEISGADNTEEAIIAAAVGQGMEGGDVE</sequence>
<organism evidence="10 11">
    <name type="scientific">Schaalia hyovaginalis</name>
    <dbReference type="NCBI Taxonomy" id="29316"/>
    <lineage>
        <taxon>Bacteria</taxon>
        <taxon>Bacillati</taxon>
        <taxon>Actinomycetota</taxon>
        <taxon>Actinomycetes</taxon>
        <taxon>Actinomycetales</taxon>
        <taxon>Actinomycetaceae</taxon>
        <taxon>Schaalia</taxon>
    </lineage>
</organism>
<dbReference type="GO" id="GO:0005524">
    <property type="term" value="F:ATP binding"/>
    <property type="evidence" value="ECO:0007669"/>
    <property type="project" value="UniProtKB-KW"/>
</dbReference>
<keyword evidence="6" id="KW-0067">ATP-binding</keyword>
<feature type="domain" description="ABC transporter" evidence="9">
    <location>
        <begin position="7"/>
        <end position="242"/>
    </location>
</feature>
<dbReference type="Pfam" id="PF00005">
    <property type="entry name" value="ABC_tran"/>
    <property type="match status" value="2"/>
</dbReference>
<evidence type="ECO:0000256" key="4">
    <source>
        <dbReference type="ARBA" id="ARBA00022737"/>
    </source>
</evidence>
<evidence type="ECO:0000259" key="9">
    <source>
        <dbReference type="PROSITE" id="PS50893"/>
    </source>
</evidence>
<evidence type="ECO:0000256" key="5">
    <source>
        <dbReference type="ARBA" id="ARBA00022741"/>
    </source>
</evidence>
<dbReference type="SMART" id="SM00382">
    <property type="entry name" value="AAA"/>
    <property type="match status" value="2"/>
</dbReference>
<keyword evidence="5" id="KW-0547">Nucleotide-binding</keyword>
<keyword evidence="1" id="KW-0813">Transport</keyword>
<gene>
    <name evidence="10" type="ORF">HD592_001623</name>
</gene>
<dbReference type="InterPro" id="IPR003439">
    <property type="entry name" value="ABC_transporter-like_ATP-bd"/>
</dbReference>
<dbReference type="InterPro" id="IPR003593">
    <property type="entry name" value="AAA+_ATPase"/>
</dbReference>
<dbReference type="SUPFAM" id="SSF52540">
    <property type="entry name" value="P-loop containing nucleoside triphosphate hydrolases"/>
    <property type="match status" value="2"/>
</dbReference>
<proteinExistence type="predicted"/>
<dbReference type="PANTHER" id="PTHR43790">
    <property type="entry name" value="CARBOHYDRATE TRANSPORT ATP-BINDING PROTEIN MG119-RELATED"/>
    <property type="match status" value="1"/>
</dbReference>
<dbReference type="Proteomes" id="UP000617426">
    <property type="component" value="Unassembled WGS sequence"/>
</dbReference>
<evidence type="ECO:0000256" key="6">
    <source>
        <dbReference type="ARBA" id="ARBA00022840"/>
    </source>
</evidence>
<evidence type="ECO:0000313" key="10">
    <source>
        <dbReference type="EMBL" id="MBB6335058.1"/>
    </source>
</evidence>
<evidence type="ECO:0000313" key="11">
    <source>
        <dbReference type="Proteomes" id="UP000617426"/>
    </source>
</evidence>
<dbReference type="AlphaFoldDB" id="A0A923E548"/>
<dbReference type="InterPro" id="IPR050107">
    <property type="entry name" value="ABC_carbohydrate_import_ATPase"/>
</dbReference>
<evidence type="ECO:0000256" key="2">
    <source>
        <dbReference type="ARBA" id="ARBA00022475"/>
    </source>
</evidence>
<feature type="domain" description="ABC transporter" evidence="9">
    <location>
        <begin position="252"/>
        <end position="500"/>
    </location>
</feature>
<evidence type="ECO:0000256" key="7">
    <source>
        <dbReference type="ARBA" id="ARBA00022967"/>
    </source>
</evidence>
<evidence type="ECO:0000256" key="8">
    <source>
        <dbReference type="ARBA" id="ARBA00023136"/>
    </source>
</evidence>
<comment type="caution">
    <text evidence="10">The sequence shown here is derived from an EMBL/GenBank/DDBJ whole genome shotgun (WGS) entry which is preliminary data.</text>
</comment>
<dbReference type="Gene3D" id="3.40.50.300">
    <property type="entry name" value="P-loop containing nucleotide triphosphate hydrolases"/>
    <property type="match status" value="2"/>
</dbReference>
<dbReference type="CDD" id="cd03215">
    <property type="entry name" value="ABC_Carb_Monos_II"/>
    <property type="match status" value="1"/>
</dbReference>
<protein>
    <submittedName>
        <fullName evidence="10">ABC-type sugar transport system ATPase subunit</fullName>
    </submittedName>
</protein>
<dbReference type="PROSITE" id="PS00211">
    <property type="entry name" value="ABC_TRANSPORTER_1"/>
    <property type="match status" value="1"/>
</dbReference>